<proteinExistence type="predicted"/>
<evidence type="ECO:0000256" key="12">
    <source>
        <dbReference type="SAM" id="Phobius"/>
    </source>
</evidence>
<keyword evidence="8" id="KW-0350">Heme biosynthesis</keyword>
<evidence type="ECO:0000256" key="9">
    <source>
        <dbReference type="ARBA" id="ARBA00023136"/>
    </source>
</evidence>
<feature type="transmembrane region" description="Helical" evidence="12">
    <location>
        <begin position="176"/>
        <end position="195"/>
    </location>
</feature>
<keyword evidence="4" id="KW-0479">Metal-binding</keyword>
<keyword evidence="7" id="KW-0408">Iron</keyword>
<reference evidence="13 14" key="1">
    <citation type="submission" date="2015-02" db="EMBL/GenBank/DDBJ databases">
        <title>Complete genome sequence of Kangiella geojedonensis strain YCS-5T.</title>
        <authorList>
            <person name="Kim K.M."/>
        </authorList>
    </citation>
    <scope>NUCLEOTIDE SEQUENCE [LARGE SCALE GENOMIC DNA]</scope>
    <source>
        <strain evidence="13 14">YCS-5</strain>
    </source>
</reference>
<dbReference type="Proteomes" id="UP000034071">
    <property type="component" value="Chromosome"/>
</dbReference>
<dbReference type="GO" id="GO:0016020">
    <property type="term" value="C:membrane"/>
    <property type="evidence" value="ECO:0007669"/>
    <property type="project" value="UniProtKB-SubCell"/>
</dbReference>
<dbReference type="PANTHER" id="PTHR35457:SF1">
    <property type="entry name" value="HEME A SYNTHASE"/>
    <property type="match status" value="1"/>
</dbReference>
<feature type="transmembrane region" description="Helical" evidence="12">
    <location>
        <begin position="306"/>
        <end position="332"/>
    </location>
</feature>
<dbReference type="InterPro" id="IPR050450">
    <property type="entry name" value="COX15/CtaA_HemeA_synthase"/>
</dbReference>
<name>A0A0F6TPN7_9GAMM</name>
<evidence type="ECO:0000256" key="11">
    <source>
        <dbReference type="ARBA" id="ARBA00023444"/>
    </source>
</evidence>
<dbReference type="InterPro" id="IPR003780">
    <property type="entry name" value="COX15/CtaA_fam"/>
</dbReference>
<sequence length="364" mass="40173">MQKRTLRRLAVFGCFLALCVILLGAWTRLSDAGLGCPDWPGCYGHYTVPSDVEFINAAELKYNQKFEAEKAWPEMIHRYFATGIGLLIVILFIGALVGRRKDASIPIVLPCILLPLVIFQGLLGMWTVTLKVHPFIVMAHLLGGFSILTLLFLYVLQLRPKIVSLSQVVAKKFKTLAMAGLVLVVIQIALGGWTASNYAATACTELPFCNTGWTENADFGGAFDLWQKGFEFDEFKLHELEKMQADLAHARGETFINYEGGVLEHSEKVAIHVTHRIGAYIVFIVIGLLAVLLIRERDSVLLRHIGRAVAVILIGQMLLGISNIVFGLPLYVAVAHNGGGAILLLALIMVNFVVNWQFRGKNVS</sequence>
<dbReference type="AlphaFoldDB" id="A0A0F6TPN7"/>
<evidence type="ECO:0000256" key="2">
    <source>
        <dbReference type="ARBA" id="ARBA00022475"/>
    </source>
</evidence>
<dbReference type="GO" id="GO:0016491">
    <property type="term" value="F:oxidoreductase activity"/>
    <property type="evidence" value="ECO:0007669"/>
    <property type="project" value="UniProtKB-KW"/>
</dbReference>
<dbReference type="Pfam" id="PF02628">
    <property type="entry name" value="COX15-CtaA"/>
    <property type="match status" value="1"/>
</dbReference>
<evidence type="ECO:0000313" key="13">
    <source>
        <dbReference type="EMBL" id="AKE51234.1"/>
    </source>
</evidence>
<dbReference type="PANTHER" id="PTHR35457">
    <property type="entry name" value="HEME A SYNTHASE"/>
    <property type="match status" value="1"/>
</dbReference>
<evidence type="ECO:0000256" key="3">
    <source>
        <dbReference type="ARBA" id="ARBA00022692"/>
    </source>
</evidence>
<evidence type="ECO:0000256" key="1">
    <source>
        <dbReference type="ARBA" id="ARBA00004141"/>
    </source>
</evidence>
<evidence type="ECO:0000256" key="5">
    <source>
        <dbReference type="ARBA" id="ARBA00022989"/>
    </source>
</evidence>
<keyword evidence="10" id="KW-1015">Disulfide bond</keyword>
<keyword evidence="3 12" id="KW-0812">Transmembrane</keyword>
<dbReference type="GO" id="GO:0046872">
    <property type="term" value="F:metal ion binding"/>
    <property type="evidence" value="ECO:0007669"/>
    <property type="project" value="UniProtKB-KW"/>
</dbReference>
<evidence type="ECO:0000256" key="8">
    <source>
        <dbReference type="ARBA" id="ARBA00023133"/>
    </source>
</evidence>
<dbReference type="HOGENOM" id="CLU_041525_0_0_6"/>
<feature type="transmembrane region" description="Helical" evidence="12">
    <location>
        <begin position="79"/>
        <end position="98"/>
    </location>
</feature>
<evidence type="ECO:0000256" key="6">
    <source>
        <dbReference type="ARBA" id="ARBA00023002"/>
    </source>
</evidence>
<keyword evidence="14" id="KW-1185">Reference proteome</keyword>
<feature type="transmembrane region" description="Helical" evidence="12">
    <location>
        <begin position="338"/>
        <end position="358"/>
    </location>
</feature>
<organism evidence="13 14">
    <name type="scientific">Kangiella geojedonensis</name>
    <dbReference type="NCBI Taxonomy" id="914150"/>
    <lineage>
        <taxon>Bacteria</taxon>
        <taxon>Pseudomonadati</taxon>
        <taxon>Pseudomonadota</taxon>
        <taxon>Gammaproteobacteria</taxon>
        <taxon>Kangiellales</taxon>
        <taxon>Kangiellaceae</taxon>
        <taxon>Kangiella</taxon>
    </lineage>
</organism>
<evidence type="ECO:0000256" key="7">
    <source>
        <dbReference type="ARBA" id="ARBA00023004"/>
    </source>
</evidence>
<dbReference type="EMBL" id="CP010975">
    <property type="protein sequence ID" value="AKE51234.1"/>
    <property type="molecule type" value="Genomic_DNA"/>
</dbReference>
<dbReference type="PATRIC" id="fig|914150.5.peg.251"/>
<keyword evidence="6" id="KW-0560">Oxidoreductase</keyword>
<dbReference type="OrthoDB" id="1447144at2"/>
<protein>
    <submittedName>
        <fullName evidence="13">Cytochrome oxidase assembly</fullName>
    </submittedName>
</protein>
<dbReference type="STRING" id="914150.TQ33_0245"/>
<keyword evidence="9 12" id="KW-0472">Membrane</keyword>
<gene>
    <name evidence="13" type="ORF">TQ33_0245</name>
</gene>
<keyword evidence="5 12" id="KW-1133">Transmembrane helix</keyword>
<evidence type="ECO:0000256" key="4">
    <source>
        <dbReference type="ARBA" id="ARBA00022723"/>
    </source>
</evidence>
<feature type="transmembrane region" description="Helical" evidence="12">
    <location>
        <begin position="135"/>
        <end position="156"/>
    </location>
</feature>
<evidence type="ECO:0000256" key="10">
    <source>
        <dbReference type="ARBA" id="ARBA00023157"/>
    </source>
</evidence>
<feature type="transmembrane region" description="Helical" evidence="12">
    <location>
        <begin position="105"/>
        <end position="129"/>
    </location>
</feature>
<dbReference type="GO" id="GO:0006784">
    <property type="term" value="P:heme A biosynthetic process"/>
    <property type="evidence" value="ECO:0007669"/>
    <property type="project" value="InterPro"/>
</dbReference>
<dbReference type="KEGG" id="kge:TQ33_0245"/>
<accession>A0A0F6TPN7</accession>
<evidence type="ECO:0000313" key="14">
    <source>
        <dbReference type="Proteomes" id="UP000034071"/>
    </source>
</evidence>
<dbReference type="RefSeq" id="WP_046560445.1">
    <property type="nucleotide sequence ID" value="NZ_CP010975.1"/>
</dbReference>
<feature type="transmembrane region" description="Helical" evidence="12">
    <location>
        <begin position="277"/>
        <end position="294"/>
    </location>
</feature>
<comment type="subcellular location">
    <subcellularLocation>
        <location evidence="1">Membrane</location>
        <topology evidence="1">Multi-pass membrane protein</topology>
    </subcellularLocation>
</comment>
<keyword evidence="2" id="KW-1003">Cell membrane</keyword>
<comment type="pathway">
    <text evidence="11">Porphyrin-containing compound metabolism.</text>
</comment>